<evidence type="ECO:0000256" key="7">
    <source>
        <dbReference type="ARBA" id="ARBA00023136"/>
    </source>
</evidence>
<dbReference type="Pfam" id="PF13462">
    <property type="entry name" value="Thioredoxin_4"/>
    <property type="match status" value="1"/>
</dbReference>
<dbReference type="GO" id="GO:0016491">
    <property type="term" value="F:oxidoreductase activity"/>
    <property type="evidence" value="ECO:0007669"/>
    <property type="project" value="UniProtKB-KW"/>
</dbReference>
<evidence type="ECO:0000256" key="2">
    <source>
        <dbReference type="ARBA" id="ARBA00006214"/>
    </source>
</evidence>
<dbReference type="Gene3D" id="1.20.1440.130">
    <property type="entry name" value="VKOR domain"/>
    <property type="match status" value="1"/>
</dbReference>
<comment type="similarity">
    <text evidence="2">Belongs to the VKOR family.</text>
</comment>
<feature type="transmembrane region" description="Helical" evidence="10">
    <location>
        <begin position="254"/>
        <end position="275"/>
    </location>
</feature>
<evidence type="ECO:0000256" key="5">
    <source>
        <dbReference type="ARBA" id="ARBA00022989"/>
    </source>
</evidence>
<keyword evidence="7 10" id="KW-0472">Membrane</keyword>
<dbReference type="InterPro" id="IPR012932">
    <property type="entry name" value="VKOR"/>
</dbReference>
<evidence type="ECO:0000256" key="6">
    <source>
        <dbReference type="ARBA" id="ARBA00023002"/>
    </source>
</evidence>
<dbReference type="CDD" id="cd12921">
    <property type="entry name" value="VKOR_4"/>
    <property type="match status" value="1"/>
</dbReference>
<dbReference type="RefSeq" id="WP_138854542.1">
    <property type="nucleotide sequence ID" value="NZ_CP040710.1"/>
</dbReference>
<sequence length="526" mass="60369">MSNLLDSMRIILRLLKIEKTNSYLKDTLFSHPNYPSLLSISDTLGKYRINTLAVRIGEEKLQEIPLPCFVQVVDQGTTLLYILTKINLNEVVLIKESNLITKSSKMDFQKKWTGICLLVEKTKNSKEPDIEKKLARKKSITVLSSSITTVLVTLSILSMSQSWNMDKFLVSNLGYLILKVTGLITTILLLWYEVDKYNPALQSFCSSNKKMNCERVLGSKHAFLFNGTISVSVIAFGYFFSSIVLLLLKNFSNSSLNILCILTISALPVIAYSIYMQFLVIREWCKFCMILLTVLFFENVLVYLTGIEINNINIHDILIFILFFLTPILTWILLKTVFEKGRETNMLRRNLKKFRTNKKVFENLLYDSKKLSTNPDGLGIYMKNANPKYKVLKICNPYCSPCANAHPILEKLHDNGIIDLQILFTAKADQNDKKYKPVSHLLAINETDPKNISRALDDWYSAKRKDYNAFAKKYKINGELLQQNDKVRKMKDWCEAEQIIHTPTIFINGYKLSNEYSVGDLSVLLK</sequence>
<evidence type="ECO:0000256" key="4">
    <source>
        <dbReference type="ARBA" id="ARBA00022719"/>
    </source>
</evidence>
<dbReference type="InterPro" id="IPR012336">
    <property type="entry name" value="Thioredoxin-like_fold"/>
</dbReference>
<feature type="transmembrane region" description="Helical" evidence="10">
    <location>
        <begin position="287"/>
        <end position="305"/>
    </location>
</feature>
<dbReference type="GO" id="GO:0005524">
    <property type="term" value="F:ATP binding"/>
    <property type="evidence" value="ECO:0007669"/>
    <property type="project" value="InterPro"/>
</dbReference>
<dbReference type="Pfam" id="PF07884">
    <property type="entry name" value="VKOR"/>
    <property type="match status" value="1"/>
</dbReference>
<keyword evidence="5 10" id="KW-1133">Transmembrane helix</keyword>
<keyword evidence="13" id="KW-1185">Reference proteome</keyword>
<dbReference type="InterPro" id="IPR036249">
    <property type="entry name" value="Thioredoxin-like_sf"/>
</dbReference>
<dbReference type="InterPro" id="IPR005074">
    <property type="entry name" value="Peptidase_C39"/>
</dbReference>
<evidence type="ECO:0000256" key="9">
    <source>
        <dbReference type="ARBA" id="ARBA00023284"/>
    </source>
</evidence>
<keyword evidence="6" id="KW-0560">Oxidoreductase</keyword>
<evidence type="ECO:0000313" key="12">
    <source>
        <dbReference type="EMBL" id="QCX02206.1"/>
    </source>
</evidence>
<organism evidence="12 13">
    <name type="scientific">Aggregatimonas sangjinii</name>
    <dbReference type="NCBI Taxonomy" id="2583587"/>
    <lineage>
        <taxon>Bacteria</taxon>
        <taxon>Pseudomonadati</taxon>
        <taxon>Bacteroidota</taxon>
        <taxon>Flavobacteriia</taxon>
        <taxon>Flavobacteriales</taxon>
        <taxon>Flavobacteriaceae</taxon>
        <taxon>Aggregatimonas</taxon>
    </lineage>
</organism>
<dbReference type="SUPFAM" id="SSF52833">
    <property type="entry name" value="Thioredoxin-like"/>
    <property type="match status" value="1"/>
</dbReference>
<dbReference type="PROSITE" id="PS50990">
    <property type="entry name" value="PEPTIDASE_C39"/>
    <property type="match status" value="1"/>
</dbReference>
<feature type="transmembrane region" description="Helical" evidence="10">
    <location>
        <begin position="140"/>
        <end position="161"/>
    </location>
</feature>
<feature type="transmembrane region" description="Helical" evidence="10">
    <location>
        <begin position="317"/>
        <end position="338"/>
    </location>
</feature>
<gene>
    <name evidence="12" type="ORF">FGM00_19560</name>
</gene>
<dbReference type="AlphaFoldDB" id="A0A5B7SUF7"/>
<dbReference type="Gene3D" id="3.90.70.10">
    <property type="entry name" value="Cysteine proteinases"/>
    <property type="match status" value="1"/>
</dbReference>
<keyword evidence="4" id="KW-0874">Quinone</keyword>
<comment type="subcellular location">
    <subcellularLocation>
        <location evidence="1">Membrane</location>
        <topology evidence="1">Multi-pass membrane protein</topology>
    </subcellularLocation>
</comment>
<accession>A0A5B7SUF7</accession>
<feature type="transmembrane region" description="Helical" evidence="10">
    <location>
        <begin position="173"/>
        <end position="192"/>
    </location>
</feature>
<keyword evidence="9" id="KW-0676">Redox-active center</keyword>
<dbReference type="KEGG" id="asag:FGM00_19560"/>
<protein>
    <recommendedName>
        <fullName evidence="11">Peptidase C39 domain-containing protein</fullName>
    </recommendedName>
</protein>
<dbReference type="GO" id="GO:0048038">
    <property type="term" value="F:quinone binding"/>
    <property type="evidence" value="ECO:0007669"/>
    <property type="project" value="UniProtKB-KW"/>
</dbReference>
<evidence type="ECO:0000256" key="1">
    <source>
        <dbReference type="ARBA" id="ARBA00004141"/>
    </source>
</evidence>
<evidence type="ECO:0000256" key="8">
    <source>
        <dbReference type="ARBA" id="ARBA00023157"/>
    </source>
</evidence>
<evidence type="ECO:0000313" key="13">
    <source>
        <dbReference type="Proteomes" id="UP000310017"/>
    </source>
</evidence>
<dbReference type="GO" id="GO:0006508">
    <property type="term" value="P:proteolysis"/>
    <property type="evidence" value="ECO:0007669"/>
    <property type="project" value="InterPro"/>
</dbReference>
<feature type="domain" description="Peptidase C39" evidence="11">
    <location>
        <begin position="1"/>
        <end position="119"/>
    </location>
</feature>
<dbReference type="Proteomes" id="UP000310017">
    <property type="component" value="Chromosome"/>
</dbReference>
<keyword evidence="3 10" id="KW-0812">Transmembrane</keyword>
<evidence type="ECO:0000256" key="3">
    <source>
        <dbReference type="ARBA" id="ARBA00022692"/>
    </source>
</evidence>
<reference evidence="12 13" key="1">
    <citation type="submission" date="2019-05" db="EMBL/GenBank/DDBJ databases">
        <title>Genome sequencing of F202Z8.</title>
        <authorList>
            <person name="Kwon Y.M."/>
        </authorList>
    </citation>
    <scope>NUCLEOTIDE SEQUENCE [LARGE SCALE GENOMIC DNA]</scope>
    <source>
        <strain evidence="12 13">F202Z8</strain>
    </source>
</reference>
<feature type="transmembrane region" description="Helical" evidence="10">
    <location>
        <begin position="223"/>
        <end position="248"/>
    </location>
</feature>
<dbReference type="EMBL" id="CP040710">
    <property type="protein sequence ID" value="QCX02206.1"/>
    <property type="molecule type" value="Genomic_DNA"/>
</dbReference>
<dbReference type="InterPro" id="IPR038354">
    <property type="entry name" value="VKOR_sf"/>
</dbReference>
<dbReference type="SMART" id="SM00756">
    <property type="entry name" value="VKc"/>
    <property type="match status" value="1"/>
</dbReference>
<evidence type="ECO:0000256" key="10">
    <source>
        <dbReference type="SAM" id="Phobius"/>
    </source>
</evidence>
<dbReference type="Gene3D" id="3.40.30.10">
    <property type="entry name" value="Glutaredoxin"/>
    <property type="match status" value="1"/>
</dbReference>
<proteinExistence type="inferred from homology"/>
<keyword evidence="8" id="KW-1015">Disulfide bond</keyword>
<dbReference type="GO" id="GO:0008233">
    <property type="term" value="F:peptidase activity"/>
    <property type="evidence" value="ECO:0007669"/>
    <property type="project" value="InterPro"/>
</dbReference>
<name>A0A5B7SUF7_9FLAO</name>
<evidence type="ECO:0000259" key="11">
    <source>
        <dbReference type="PROSITE" id="PS50990"/>
    </source>
</evidence>
<dbReference type="OrthoDB" id="1100563at2"/>
<dbReference type="Pfam" id="PF03412">
    <property type="entry name" value="Peptidase_C39"/>
    <property type="match status" value="1"/>
</dbReference>
<dbReference type="GO" id="GO:0016020">
    <property type="term" value="C:membrane"/>
    <property type="evidence" value="ECO:0007669"/>
    <property type="project" value="UniProtKB-SubCell"/>
</dbReference>